<reference evidence="3" key="1">
    <citation type="submission" date="2017-11" db="EMBL/GenBank/DDBJ databases">
        <authorList>
            <person name="Zhu W."/>
        </authorList>
    </citation>
    <scope>NUCLEOTIDE SEQUENCE [LARGE SCALE GENOMIC DNA]</scope>
    <source>
        <strain evidence="3">CAU 1051</strain>
    </source>
</reference>
<feature type="compositionally biased region" description="Basic and acidic residues" evidence="1">
    <location>
        <begin position="208"/>
        <end position="225"/>
    </location>
</feature>
<dbReference type="EMBL" id="PIOD01000025">
    <property type="protein sequence ID" value="RDW15510.1"/>
    <property type="molecule type" value="Genomic_DNA"/>
</dbReference>
<dbReference type="Pfam" id="PF21838">
    <property type="entry name" value="DUF6897"/>
    <property type="match status" value="1"/>
</dbReference>
<dbReference type="RefSeq" id="WP_115751073.1">
    <property type="nucleotide sequence ID" value="NZ_PIOD01000025.1"/>
</dbReference>
<name>A0A3D8PHG5_9BACI</name>
<proteinExistence type="predicted"/>
<feature type="compositionally biased region" description="Basic and acidic residues" evidence="1">
    <location>
        <begin position="156"/>
        <end position="173"/>
    </location>
</feature>
<keyword evidence="3" id="KW-1185">Reference proteome</keyword>
<gene>
    <name evidence="2" type="ORF">CWR45_17170</name>
</gene>
<accession>A0A3D8PHG5</accession>
<dbReference type="Proteomes" id="UP000256520">
    <property type="component" value="Unassembled WGS sequence"/>
</dbReference>
<organism evidence="2 3">
    <name type="scientific">Oceanobacillus chungangensis</name>
    <dbReference type="NCBI Taxonomy" id="1229152"/>
    <lineage>
        <taxon>Bacteria</taxon>
        <taxon>Bacillati</taxon>
        <taxon>Bacillota</taxon>
        <taxon>Bacilli</taxon>
        <taxon>Bacillales</taxon>
        <taxon>Bacillaceae</taxon>
        <taxon>Oceanobacillus</taxon>
    </lineage>
</organism>
<dbReference type="OrthoDB" id="2973701at2"/>
<feature type="compositionally biased region" description="Polar residues" evidence="1">
    <location>
        <begin position="257"/>
        <end position="273"/>
    </location>
</feature>
<evidence type="ECO:0008006" key="4">
    <source>
        <dbReference type="Google" id="ProtNLM"/>
    </source>
</evidence>
<comment type="caution">
    <text evidence="2">The sequence shown here is derived from an EMBL/GenBank/DDBJ whole genome shotgun (WGS) entry which is preliminary data.</text>
</comment>
<evidence type="ECO:0000313" key="2">
    <source>
        <dbReference type="EMBL" id="RDW15510.1"/>
    </source>
</evidence>
<feature type="compositionally biased region" description="Polar residues" evidence="1">
    <location>
        <begin position="230"/>
        <end position="249"/>
    </location>
</feature>
<evidence type="ECO:0000313" key="3">
    <source>
        <dbReference type="Proteomes" id="UP000256520"/>
    </source>
</evidence>
<dbReference type="InterPro" id="IPR054192">
    <property type="entry name" value="DUF6897"/>
</dbReference>
<evidence type="ECO:0000256" key="1">
    <source>
        <dbReference type="SAM" id="MobiDB-lite"/>
    </source>
</evidence>
<feature type="region of interest" description="Disordered" evidence="1">
    <location>
        <begin position="139"/>
        <end position="273"/>
    </location>
</feature>
<protein>
    <recommendedName>
        <fullName evidence="4">Spore coat protein B</fullName>
    </recommendedName>
</protein>
<feature type="compositionally biased region" description="Polar residues" evidence="1">
    <location>
        <begin position="195"/>
        <end position="207"/>
    </location>
</feature>
<dbReference type="AlphaFoldDB" id="A0A3D8PHG5"/>
<sequence length="273" mass="31290">MSEHYSLLNQLIGFDIKVIYPGPHNLKGLLVEVKEDYLVLKDDKDVIQYVKLDKIKELTKNTKNIKAKDTTEIESLSQLNFLELLKVFENEWLMVSRDGANVIEGFLSNVSNNYITFVVKDEISFIPISQIAMLSSKLKKKPAKKHPAAPNNQNEGKQDTNKNTKQSEEERQPIRFTKSIDQAKSEETNEESSNQQVKISTNIVQITKSKDKDKENSNHLLDKFKPRLLNESTVTNNQESKNRTFPTTKRQTESTQKRNTAVYQSQSKAKTKA</sequence>